<reference evidence="3 4" key="1">
    <citation type="submission" date="2024-10" db="EMBL/GenBank/DDBJ databases">
        <title>Updated reference genomes for cyclostephanoid diatoms.</title>
        <authorList>
            <person name="Roberts W.R."/>
            <person name="Alverson A.J."/>
        </authorList>
    </citation>
    <scope>NUCLEOTIDE SEQUENCE [LARGE SCALE GENOMIC DNA]</scope>
    <source>
        <strain evidence="3 4">AJA228-03</strain>
    </source>
</reference>
<keyword evidence="4" id="KW-1185">Reference proteome</keyword>
<dbReference type="EMBL" id="JALLPB020000543">
    <property type="protein sequence ID" value="KAL3808134.1"/>
    <property type="molecule type" value="Genomic_DNA"/>
</dbReference>
<feature type="transmembrane region" description="Helical" evidence="2">
    <location>
        <begin position="218"/>
        <end position="236"/>
    </location>
</feature>
<feature type="transmembrane region" description="Helical" evidence="2">
    <location>
        <begin position="165"/>
        <end position="184"/>
    </location>
</feature>
<keyword evidence="2" id="KW-0812">Transmembrane</keyword>
<feature type="transmembrane region" description="Helical" evidence="2">
    <location>
        <begin position="294"/>
        <end position="314"/>
    </location>
</feature>
<comment type="caution">
    <text evidence="3">The sequence shown here is derived from an EMBL/GenBank/DDBJ whole genome shotgun (WGS) entry which is preliminary data.</text>
</comment>
<evidence type="ECO:0000313" key="4">
    <source>
        <dbReference type="Proteomes" id="UP001530377"/>
    </source>
</evidence>
<gene>
    <name evidence="3" type="ORF">ACHAXA_005733</name>
</gene>
<evidence type="ECO:0000256" key="2">
    <source>
        <dbReference type="SAM" id="Phobius"/>
    </source>
</evidence>
<keyword evidence="2" id="KW-0472">Membrane</keyword>
<feature type="transmembrane region" description="Helical" evidence="2">
    <location>
        <begin position="94"/>
        <end position="115"/>
    </location>
</feature>
<accession>A0ABD3R571</accession>
<evidence type="ECO:0000256" key="1">
    <source>
        <dbReference type="SAM" id="MobiDB-lite"/>
    </source>
</evidence>
<evidence type="ECO:0000313" key="3">
    <source>
        <dbReference type="EMBL" id="KAL3808134.1"/>
    </source>
</evidence>
<feature type="transmembrane region" description="Helical" evidence="2">
    <location>
        <begin position="257"/>
        <end position="274"/>
    </location>
</feature>
<feature type="transmembrane region" description="Helical" evidence="2">
    <location>
        <begin position="135"/>
        <end position="153"/>
    </location>
</feature>
<feature type="region of interest" description="Disordered" evidence="1">
    <location>
        <begin position="354"/>
        <end position="384"/>
    </location>
</feature>
<evidence type="ECO:0008006" key="5">
    <source>
        <dbReference type="Google" id="ProtNLM"/>
    </source>
</evidence>
<sequence length="384" mass="43116">MNQAVYSFNGRGSDFVLWTWISVKSDSEGDAEEGADFDVSSIVGPEMASTISGIVGLCLTSFLWIIVSWRLFYHYSSWCNKCWHYRADGLTVKQMLHALLWTTMIIEGVAYAIMVGTNSSNKLTYTLLDIVGRGILEYCTFIIGTAHWFDVIFQARSGNKQSALMLYPVILAIVTLAVTVASIFEAVDLLSGTYSTVDIFREHSRIYRITLLVESVGWGIHAVIVVTCAGVVYGRISSLPTFSQVRSEARRNIMNKMIIPMVFCALSYALRSGYMAADFASRILMPDTTFEAGVGWWVGNCWLPTLIPSTMLLYSIRKRDRDNDIGIPETILQSPQTEAHDDPFRSFQQNFRDYDEEDEVAETKNLPGLRSFEDEDQTTSSACK</sequence>
<keyword evidence="2" id="KW-1133">Transmembrane helix</keyword>
<dbReference type="Proteomes" id="UP001530377">
    <property type="component" value="Unassembled WGS sequence"/>
</dbReference>
<protein>
    <recommendedName>
        <fullName evidence="5">Transmembrane protein</fullName>
    </recommendedName>
</protein>
<name>A0ABD3R571_9STRA</name>
<feature type="transmembrane region" description="Helical" evidence="2">
    <location>
        <begin position="51"/>
        <end position="73"/>
    </location>
</feature>
<organism evidence="3 4">
    <name type="scientific">Cyclostephanos tholiformis</name>
    <dbReference type="NCBI Taxonomy" id="382380"/>
    <lineage>
        <taxon>Eukaryota</taxon>
        <taxon>Sar</taxon>
        <taxon>Stramenopiles</taxon>
        <taxon>Ochrophyta</taxon>
        <taxon>Bacillariophyta</taxon>
        <taxon>Coscinodiscophyceae</taxon>
        <taxon>Thalassiosirophycidae</taxon>
        <taxon>Stephanodiscales</taxon>
        <taxon>Stephanodiscaceae</taxon>
        <taxon>Cyclostephanos</taxon>
    </lineage>
</organism>
<dbReference type="AlphaFoldDB" id="A0ABD3R571"/>
<proteinExistence type="predicted"/>